<dbReference type="PROSITE" id="PS51257">
    <property type="entry name" value="PROKAR_LIPOPROTEIN"/>
    <property type="match status" value="1"/>
</dbReference>
<protein>
    <submittedName>
        <fullName evidence="1">Unannotated protein</fullName>
    </submittedName>
</protein>
<reference evidence="1" key="1">
    <citation type="submission" date="2020-05" db="EMBL/GenBank/DDBJ databases">
        <authorList>
            <person name="Chiriac C."/>
            <person name="Salcher M."/>
            <person name="Ghai R."/>
            <person name="Kavagutti S V."/>
        </authorList>
    </citation>
    <scope>NUCLEOTIDE SEQUENCE</scope>
</reference>
<proteinExistence type="predicted"/>
<gene>
    <name evidence="1" type="ORF">UFOPK4057_00196</name>
</gene>
<dbReference type="AlphaFoldDB" id="A0A6J7P0T8"/>
<organism evidence="1">
    <name type="scientific">freshwater metagenome</name>
    <dbReference type="NCBI Taxonomy" id="449393"/>
    <lineage>
        <taxon>unclassified sequences</taxon>
        <taxon>metagenomes</taxon>
        <taxon>ecological metagenomes</taxon>
    </lineage>
</organism>
<accession>A0A6J7P0T8</accession>
<evidence type="ECO:0000313" key="1">
    <source>
        <dbReference type="EMBL" id="CAB4999066.1"/>
    </source>
</evidence>
<name>A0A6J7P0T8_9ZZZZ</name>
<dbReference type="EMBL" id="CAFBPC010000027">
    <property type="protein sequence ID" value="CAB4999066.1"/>
    <property type="molecule type" value="Genomic_DNA"/>
</dbReference>
<sequence length="148" mass="15763">MRIRAAIALVTLCTAITACGSSSNTQDAAKVKTFCQMATDLETASSGPHGEDPAAITDPAKMKEMYATITGMAKKLRDGAPAEIKPDVATMVDSLLAMNTIFEKNDYDLLAMSKDEKVRAELAKVTADESVGTASTRFNKYMAANCTK</sequence>